<gene>
    <name evidence="2" type="ORF">LCGC14_0171090</name>
</gene>
<name>A0A0F9UWP4_9ZZZZ</name>
<dbReference type="EMBL" id="LAZR01000066">
    <property type="protein sequence ID" value="KKN96179.1"/>
    <property type="molecule type" value="Genomic_DNA"/>
</dbReference>
<accession>A0A0F9UWP4</accession>
<organism evidence="2">
    <name type="scientific">marine sediment metagenome</name>
    <dbReference type="NCBI Taxonomy" id="412755"/>
    <lineage>
        <taxon>unclassified sequences</taxon>
        <taxon>metagenomes</taxon>
        <taxon>ecological metagenomes</taxon>
    </lineage>
</organism>
<evidence type="ECO:0000313" key="2">
    <source>
        <dbReference type="EMBL" id="KKN96179.1"/>
    </source>
</evidence>
<reference evidence="2" key="1">
    <citation type="journal article" date="2015" name="Nature">
        <title>Complex archaea that bridge the gap between prokaryotes and eukaryotes.</title>
        <authorList>
            <person name="Spang A."/>
            <person name="Saw J.H."/>
            <person name="Jorgensen S.L."/>
            <person name="Zaremba-Niedzwiedzka K."/>
            <person name="Martijn J."/>
            <person name="Lind A.E."/>
            <person name="van Eijk R."/>
            <person name="Schleper C."/>
            <person name="Guy L."/>
            <person name="Ettema T.J."/>
        </authorList>
    </citation>
    <scope>NUCLEOTIDE SEQUENCE</scope>
</reference>
<sequence>MAENQNAQINMNFPSRNILITSERVARMAQMTIMVSRLDQRLTHLALSGTSQNRASFRKASESFNRIVENLEAELKALDKEIGGSSRGTQRRSRGNGSVQPAPSPTGSQQKSSKAPKTPQPKKAQAAQKANDPGAGKAAPAQANAQVSTPAELSPEQSVNAAEIKVQSQPDSGKPEAAASQPASTVESL</sequence>
<feature type="region of interest" description="Disordered" evidence="1">
    <location>
        <begin position="79"/>
        <end position="189"/>
    </location>
</feature>
<comment type="caution">
    <text evidence="2">The sequence shown here is derived from an EMBL/GenBank/DDBJ whole genome shotgun (WGS) entry which is preliminary data.</text>
</comment>
<evidence type="ECO:0000256" key="1">
    <source>
        <dbReference type="SAM" id="MobiDB-lite"/>
    </source>
</evidence>
<feature type="compositionally biased region" description="Polar residues" evidence="1">
    <location>
        <begin position="147"/>
        <end position="171"/>
    </location>
</feature>
<dbReference type="AlphaFoldDB" id="A0A0F9UWP4"/>
<feature type="compositionally biased region" description="Low complexity" evidence="1">
    <location>
        <begin position="108"/>
        <end position="146"/>
    </location>
</feature>
<protein>
    <submittedName>
        <fullName evidence="2">Uncharacterized protein</fullName>
    </submittedName>
</protein>
<proteinExistence type="predicted"/>